<sequence>MDDGLSIFESPFLFSYLALKLFSLYLANMDKEDWHLVSDVQVAEGGMQRLKVAGKVICLVKQDGELFAVGNRCPHAGADLAQGWCEAKKIVCPVHRHRFDLTTGRGDAGQGNFIPTYPLKVDSGKLYIGIHKSWWKRLF</sequence>
<feature type="domain" description="Rieske" evidence="7">
    <location>
        <begin position="34"/>
        <end position="128"/>
    </location>
</feature>
<evidence type="ECO:0000256" key="1">
    <source>
        <dbReference type="ARBA" id="ARBA00022714"/>
    </source>
</evidence>
<dbReference type="Gene3D" id="2.102.10.10">
    <property type="entry name" value="Rieske [2Fe-2S] iron-sulphur domain"/>
    <property type="match status" value="1"/>
</dbReference>
<evidence type="ECO:0000256" key="4">
    <source>
        <dbReference type="ARBA" id="ARBA00023014"/>
    </source>
</evidence>
<gene>
    <name evidence="8" type="ORF">GCM10017764_08360</name>
</gene>
<evidence type="ECO:0000313" key="8">
    <source>
        <dbReference type="EMBL" id="GHE28322.1"/>
    </source>
</evidence>
<dbReference type="PANTHER" id="PTHR21496">
    <property type="entry name" value="FERREDOXIN-RELATED"/>
    <property type="match status" value="1"/>
</dbReference>
<comment type="cofactor">
    <cofactor evidence="5">
        <name>[2Fe-2S] cluster</name>
        <dbReference type="ChEBI" id="CHEBI:190135"/>
    </cofactor>
</comment>
<dbReference type="PANTHER" id="PTHR21496:SF0">
    <property type="entry name" value="RIESKE DOMAIN-CONTAINING PROTEIN"/>
    <property type="match status" value="1"/>
</dbReference>
<dbReference type="PROSITE" id="PS51296">
    <property type="entry name" value="RIESKE"/>
    <property type="match status" value="1"/>
</dbReference>
<dbReference type="InterPro" id="IPR017941">
    <property type="entry name" value="Rieske_2Fe-2S"/>
</dbReference>
<keyword evidence="1" id="KW-0001">2Fe-2S</keyword>
<dbReference type="InterPro" id="IPR036922">
    <property type="entry name" value="Rieske_2Fe-2S_sf"/>
</dbReference>
<keyword evidence="9" id="KW-1185">Reference proteome</keyword>
<keyword evidence="3" id="KW-0408">Iron</keyword>
<evidence type="ECO:0000259" key="7">
    <source>
        <dbReference type="PROSITE" id="PS51296"/>
    </source>
</evidence>
<evidence type="ECO:0000256" key="5">
    <source>
        <dbReference type="ARBA" id="ARBA00034078"/>
    </source>
</evidence>
<proteinExistence type="inferred from homology"/>
<accession>A0ABQ3HRK3</accession>
<dbReference type="Pfam" id="PF00355">
    <property type="entry name" value="Rieske"/>
    <property type="match status" value="1"/>
</dbReference>
<evidence type="ECO:0000256" key="3">
    <source>
        <dbReference type="ARBA" id="ARBA00023004"/>
    </source>
</evidence>
<dbReference type="Proteomes" id="UP000620550">
    <property type="component" value="Unassembled WGS sequence"/>
</dbReference>
<protein>
    <recommendedName>
        <fullName evidence="7">Rieske domain-containing protein</fullName>
    </recommendedName>
</protein>
<comment type="similarity">
    <text evidence="6">Belongs to the bacterial ring-hydroxylating dioxygenase ferredoxin component family.</text>
</comment>
<name>A0ABQ3HRK3_9SPHI</name>
<evidence type="ECO:0000256" key="2">
    <source>
        <dbReference type="ARBA" id="ARBA00022723"/>
    </source>
</evidence>
<evidence type="ECO:0000256" key="6">
    <source>
        <dbReference type="ARBA" id="ARBA00038001"/>
    </source>
</evidence>
<keyword evidence="2" id="KW-0479">Metal-binding</keyword>
<keyword evidence="4" id="KW-0411">Iron-sulfur</keyword>
<reference evidence="9" key="1">
    <citation type="journal article" date="2019" name="Int. J. Syst. Evol. Microbiol.">
        <title>The Global Catalogue of Microorganisms (GCM) 10K type strain sequencing project: providing services to taxonomists for standard genome sequencing and annotation.</title>
        <authorList>
            <consortium name="The Broad Institute Genomics Platform"/>
            <consortium name="The Broad Institute Genome Sequencing Center for Infectious Disease"/>
            <person name="Wu L."/>
            <person name="Ma J."/>
        </authorList>
    </citation>
    <scope>NUCLEOTIDE SEQUENCE [LARGE SCALE GENOMIC DNA]</scope>
    <source>
        <strain evidence="9">CGMCC 1.12966</strain>
    </source>
</reference>
<comment type="caution">
    <text evidence="8">The sequence shown here is derived from an EMBL/GenBank/DDBJ whole genome shotgun (WGS) entry which is preliminary data.</text>
</comment>
<evidence type="ECO:0000313" key="9">
    <source>
        <dbReference type="Proteomes" id="UP000620550"/>
    </source>
</evidence>
<dbReference type="EMBL" id="BNAF01000003">
    <property type="protein sequence ID" value="GHE28322.1"/>
    <property type="molecule type" value="Genomic_DNA"/>
</dbReference>
<organism evidence="8 9">
    <name type="scientific">Sphingobacterium griseoflavum</name>
    <dbReference type="NCBI Taxonomy" id="1474952"/>
    <lineage>
        <taxon>Bacteria</taxon>
        <taxon>Pseudomonadati</taxon>
        <taxon>Bacteroidota</taxon>
        <taxon>Sphingobacteriia</taxon>
        <taxon>Sphingobacteriales</taxon>
        <taxon>Sphingobacteriaceae</taxon>
        <taxon>Sphingobacterium</taxon>
    </lineage>
</organism>
<dbReference type="SUPFAM" id="SSF50022">
    <property type="entry name" value="ISP domain"/>
    <property type="match status" value="1"/>
</dbReference>